<organism evidence="1 2">
    <name type="scientific">Sphaerimonospora thailandensis</name>
    <dbReference type="NCBI Taxonomy" id="795644"/>
    <lineage>
        <taxon>Bacteria</taxon>
        <taxon>Bacillati</taxon>
        <taxon>Actinomycetota</taxon>
        <taxon>Actinomycetes</taxon>
        <taxon>Streptosporangiales</taxon>
        <taxon>Streptosporangiaceae</taxon>
        <taxon>Sphaerimonospora</taxon>
    </lineage>
</organism>
<sequence>MEPAGNVKTTPLAEILAGPAWQELLTRVPRRADTTAGKPNSDGNDCAPAETICEGNALILPVRGRQVVGLAGTAR</sequence>
<gene>
    <name evidence="1" type="ORF">Mth01_50190</name>
</gene>
<keyword evidence="2" id="KW-1185">Reference proteome</keyword>
<comment type="caution">
    <text evidence="1">The sequence shown here is derived from an EMBL/GenBank/DDBJ whole genome shotgun (WGS) entry which is preliminary data.</text>
</comment>
<dbReference type="AlphaFoldDB" id="A0A8J3W2G3"/>
<dbReference type="Proteomes" id="UP000610966">
    <property type="component" value="Unassembled WGS sequence"/>
</dbReference>
<accession>A0A8J3W2G3</accession>
<proteinExistence type="predicted"/>
<evidence type="ECO:0000313" key="2">
    <source>
        <dbReference type="Proteomes" id="UP000610966"/>
    </source>
</evidence>
<reference evidence="1" key="1">
    <citation type="submission" date="2021-01" db="EMBL/GenBank/DDBJ databases">
        <title>Whole genome shotgun sequence of Sphaerimonospora thailandensis NBRC 107569.</title>
        <authorList>
            <person name="Komaki H."/>
            <person name="Tamura T."/>
        </authorList>
    </citation>
    <scope>NUCLEOTIDE SEQUENCE</scope>
    <source>
        <strain evidence="1">NBRC 107569</strain>
    </source>
</reference>
<dbReference type="EMBL" id="BOOG01000062">
    <property type="protein sequence ID" value="GIH72766.1"/>
    <property type="molecule type" value="Genomic_DNA"/>
</dbReference>
<evidence type="ECO:0000313" key="1">
    <source>
        <dbReference type="EMBL" id="GIH72766.1"/>
    </source>
</evidence>
<protein>
    <submittedName>
        <fullName evidence="1">Uncharacterized protein</fullName>
    </submittedName>
</protein>
<name>A0A8J3W2G3_9ACTN</name>